<sequence length="553" mass="61321">MADKKLRCAIYTRKSSEEGLEQDFNSLHAQREACEAYIVSQKHEGWTVIPTLYDDGGYSGGSLERPALNALLTDIAANKIDVVVVYKVDRLTRSLADFAKIVEIFDANTTSFVSVTQAFNTTSSMGRLTLNVLLSFAQFEREVTGERIRDKIAASKAKGMWMGGHVPMGYRREDRRLVIAPNEASLVRTIFARYLELGTVEAVERSLKQDGIVTPTYRSAAGNLSGSRPFHRGHLYQMLGNVIYAGKIKHRGVVHEGLHDAIVDTGTWDAVQAQLAENSRRPRGSTSSRHRSLLAGLLRDPRGRRMGITHSNKNGVRHRYYRSLLRPDEAKSTRLCIPAATLEPAIANLLTKFLRDPVWITSQCSGTSRDVSSTIEHARSLGDMLAADDAARTDVISKTVKEIRLADDHVAIDLSIAAATEPGASEEYAATIREPIRFARRGLELKLIIPAAGDPAPLPDPALVKAVAQAHRWWHDLHTERFATMRDIARAYDTDERYAAFVLRLAFLSPELTRRIFAGTQPYGLTLHQLLWKVDLPVSWSAQQKLAAASSDG</sequence>
<proteinExistence type="predicted"/>
<feature type="domain" description="Resolvase/invertase-type recombinase catalytic" evidence="1">
    <location>
        <begin position="7"/>
        <end position="159"/>
    </location>
</feature>
<dbReference type="EMBL" id="CP083239">
    <property type="protein sequence ID" value="UOK71862.1"/>
    <property type="molecule type" value="Genomic_DNA"/>
</dbReference>
<dbReference type="Pfam" id="PF00239">
    <property type="entry name" value="Resolvase"/>
    <property type="match status" value="1"/>
</dbReference>
<organism evidence="3 4">
    <name type="scientific">Ancylobacter polymorphus</name>
    <dbReference type="NCBI Taxonomy" id="223390"/>
    <lineage>
        <taxon>Bacteria</taxon>
        <taxon>Pseudomonadati</taxon>
        <taxon>Pseudomonadota</taxon>
        <taxon>Alphaproteobacteria</taxon>
        <taxon>Hyphomicrobiales</taxon>
        <taxon>Xanthobacteraceae</taxon>
        <taxon>Ancylobacter</taxon>
    </lineage>
</organism>
<dbReference type="PANTHER" id="PTHR30461:SF23">
    <property type="entry name" value="DNA RECOMBINASE-RELATED"/>
    <property type="match status" value="1"/>
</dbReference>
<dbReference type="InterPro" id="IPR011109">
    <property type="entry name" value="DNA_bind_recombinase_dom"/>
</dbReference>
<dbReference type="InterPro" id="IPR006119">
    <property type="entry name" value="Resolv_N"/>
</dbReference>
<protein>
    <submittedName>
        <fullName evidence="3">Recombinase family protein</fullName>
    </submittedName>
</protein>
<feature type="domain" description="Recombinase" evidence="2">
    <location>
        <begin position="167"/>
        <end position="281"/>
    </location>
</feature>
<dbReference type="AlphaFoldDB" id="A0A9E6ZXB7"/>
<dbReference type="InterPro" id="IPR036162">
    <property type="entry name" value="Resolvase-like_N_sf"/>
</dbReference>
<dbReference type="Pfam" id="PF07508">
    <property type="entry name" value="Recombinase"/>
    <property type="match status" value="1"/>
</dbReference>
<dbReference type="PANTHER" id="PTHR30461">
    <property type="entry name" value="DNA-INVERTASE FROM LAMBDOID PROPHAGE"/>
    <property type="match status" value="1"/>
</dbReference>
<dbReference type="InterPro" id="IPR038109">
    <property type="entry name" value="DNA_bind_recomb_sf"/>
</dbReference>
<dbReference type="Gene3D" id="3.90.1750.20">
    <property type="entry name" value="Putative Large Serine Recombinase, Chain B, Domain 2"/>
    <property type="match status" value="1"/>
</dbReference>
<dbReference type="Gene3D" id="3.40.50.1390">
    <property type="entry name" value="Resolvase, N-terminal catalytic domain"/>
    <property type="match status" value="1"/>
</dbReference>
<dbReference type="Proteomes" id="UP000831684">
    <property type="component" value="Chromosome"/>
</dbReference>
<dbReference type="PROSITE" id="PS51737">
    <property type="entry name" value="RECOMBINASE_DNA_BIND"/>
    <property type="match status" value="1"/>
</dbReference>
<dbReference type="InterPro" id="IPR050639">
    <property type="entry name" value="SSR_resolvase"/>
</dbReference>
<evidence type="ECO:0000313" key="3">
    <source>
        <dbReference type="EMBL" id="UOK71862.1"/>
    </source>
</evidence>
<dbReference type="KEGG" id="apol:K9D25_03840"/>
<evidence type="ECO:0000313" key="4">
    <source>
        <dbReference type="Proteomes" id="UP000831684"/>
    </source>
</evidence>
<dbReference type="GO" id="GO:0000150">
    <property type="term" value="F:DNA strand exchange activity"/>
    <property type="evidence" value="ECO:0007669"/>
    <property type="project" value="InterPro"/>
</dbReference>
<gene>
    <name evidence="3" type="ORF">K9D25_03840</name>
</gene>
<evidence type="ECO:0000259" key="2">
    <source>
        <dbReference type="PROSITE" id="PS51737"/>
    </source>
</evidence>
<accession>A0A9E6ZXB7</accession>
<dbReference type="SUPFAM" id="SSF53041">
    <property type="entry name" value="Resolvase-like"/>
    <property type="match status" value="1"/>
</dbReference>
<dbReference type="GO" id="GO:0003677">
    <property type="term" value="F:DNA binding"/>
    <property type="evidence" value="ECO:0007669"/>
    <property type="project" value="InterPro"/>
</dbReference>
<reference evidence="3" key="1">
    <citation type="submission" date="2021-09" db="EMBL/GenBank/DDBJ databases">
        <title>Network and meta-omics reveal the key degrader and cooperation patterns in an efficient 1,4-dioxane-degrading microbial community.</title>
        <authorList>
            <person name="Dai C."/>
        </authorList>
    </citation>
    <scope>NUCLEOTIDE SEQUENCE</scope>
    <source>
        <strain evidence="3">ZM13</strain>
    </source>
</reference>
<evidence type="ECO:0000259" key="1">
    <source>
        <dbReference type="PROSITE" id="PS51736"/>
    </source>
</evidence>
<dbReference type="CDD" id="cd03768">
    <property type="entry name" value="SR_ResInv"/>
    <property type="match status" value="1"/>
</dbReference>
<dbReference type="PROSITE" id="PS51736">
    <property type="entry name" value="RECOMBINASES_3"/>
    <property type="match status" value="1"/>
</dbReference>
<dbReference type="RefSeq" id="WP_244379372.1">
    <property type="nucleotide sequence ID" value="NZ_CP083239.1"/>
</dbReference>
<dbReference type="SMART" id="SM00857">
    <property type="entry name" value="Resolvase"/>
    <property type="match status" value="1"/>
</dbReference>
<name>A0A9E6ZXB7_9HYPH</name>